<keyword evidence="2" id="KW-1185">Reference proteome</keyword>
<dbReference type="Gene3D" id="2.130.10.10">
    <property type="entry name" value="YVTN repeat-like/Quinoprotein amine dehydrogenase"/>
    <property type="match status" value="1"/>
</dbReference>
<protein>
    <submittedName>
        <fullName evidence="1">Uncharacterized protein</fullName>
    </submittedName>
</protein>
<proteinExistence type="predicted"/>
<dbReference type="AlphaFoldDB" id="A0AAN9MDY8"/>
<comment type="caution">
    <text evidence="1">The sequence shown here is derived from an EMBL/GenBank/DDBJ whole genome shotgun (WGS) entry which is preliminary data.</text>
</comment>
<gene>
    <name evidence="1" type="ORF">VNO77_08447</name>
</gene>
<organism evidence="1 2">
    <name type="scientific">Canavalia gladiata</name>
    <name type="common">Sword bean</name>
    <name type="synonym">Dolichos gladiatus</name>
    <dbReference type="NCBI Taxonomy" id="3824"/>
    <lineage>
        <taxon>Eukaryota</taxon>
        <taxon>Viridiplantae</taxon>
        <taxon>Streptophyta</taxon>
        <taxon>Embryophyta</taxon>
        <taxon>Tracheophyta</taxon>
        <taxon>Spermatophyta</taxon>
        <taxon>Magnoliopsida</taxon>
        <taxon>eudicotyledons</taxon>
        <taxon>Gunneridae</taxon>
        <taxon>Pentapetalae</taxon>
        <taxon>rosids</taxon>
        <taxon>fabids</taxon>
        <taxon>Fabales</taxon>
        <taxon>Fabaceae</taxon>
        <taxon>Papilionoideae</taxon>
        <taxon>50 kb inversion clade</taxon>
        <taxon>NPAAA clade</taxon>
        <taxon>indigoferoid/millettioid clade</taxon>
        <taxon>Phaseoleae</taxon>
        <taxon>Canavalia</taxon>
    </lineage>
</organism>
<name>A0AAN9MDY8_CANGL</name>
<dbReference type="EMBL" id="JAYMYQ010000002">
    <property type="protein sequence ID" value="KAK7350197.1"/>
    <property type="molecule type" value="Genomic_DNA"/>
</dbReference>
<evidence type="ECO:0000313" key="2">
    <source>
        <dbReference type="Proteomes" id="UP001367508"/>
    </source>
</evidence>
<sequence length="81" mass="9310">MGIQTFHRKHDRFWILATHPEMNLLASNHDSGKIVFKLERERPAFVDGYDISDVQDARRSQGASAVFTARDRLAVLEKNNN</sequence>
<dbReference type="InterPro" id="IPR015943">
    <property type="entry name" value="WD40/YVTN_repeat-like_dom_sf"/>
</dbReference>
<reference evidence="1 2" key="1">
    <citation type="submission" date="2024-01" db="EMBL/GenBank/DDBJ databases">
        <title>The genomes of 5 underutilized Papilionoideae crops provide insights into root nodulation and disease resistanc.</title>
        <authorList>
            <person name="Jiang F."/>
        </authorList>
    </citation>
    <scope>NUCLEOTIDE SEQUENCE [LARGE SCALE GENOMIC DNA]</scope>
    <source>
        <strain evidence="1">LVBAO_FW01</strain>
        <tissue evidence="1">Leaves</tissue>
    </source>
</reference>
<dbReference type="Proteomes" id="UP001367508">
    <property type="component" value="Unassembled WGS sequence"/>
</dbReference>
<accession>A0AAN9MDY8</accession>
<evidence type="ECO:0000313" key="1">
    <source>
        <dbReference type="EMBL" id="KAK7350197.1"/>
    </source>
</evidence>